<dbReference type="EMBL" id="QKWP01001197">
    <property type="protein sequence ID" value="RIB10915.1"/>
    <property type="molecule type" value="Genomic_DNA"/>
</dbReference>
<dbReference type="AlphaFoldDB" id="A0A397UKY9"/>
<feature type="transmembrane region" description="Helical" evidence="1">
    <location>
        <begin position="15"/>
        <end position="32"/>
    </location>
</feature>
<proteinExistence type="predicted"/>
<reference evidence="2 3" key="1">
    <citation type="submission" date="2018-06" db="EMBL/GenBank/DDBJ databases">
        <title>Comparative genomics reveals the genomic features of Rhizophagus irregularis, R. cerebriforme, R. diaphanum and Gigaspora rosea, and their symbiotic lifestyle signature.</title>
        <authorList>
            <person name="Morin E."/>
            <person name="San Clemente H."/>
            <person name="Chen E.C.H."/>
            <person name="De La Providencia I."/>
            <person name="Hainaut M."/>
            <person name="Kuo A."/>
            <person name="Kohler A."/>
            <person name="Murat C."/>
            <person name="Tang N."/>
            <person name="Roy S."/>
            <person name="Loubradou J."/>
            <person name="Henrissat B."/>
            <person name="Grigoriev I.V."/>
            <person name="Corradi N."/>
            <person name="Roux C."/>
            <person name="Martin F.M."/>
        </authorList>
    </citation>
    <scope>NUCLEOTIDE SEQUENCE [LARGE SCALE GENOMIC DNA]</scope>
    <source>
        <strain evidence="2 3">DAOM 194757</strain>
    </source>
</reference>
<evidence type="ECO:0000313" key="3">
    <source>
        <dbReference type="Proteomes" id="UP000266673"/>
    </source>
</evidence>
<dbReference type="Proteomes" id="UP000266673">
    <property type="component" value="Unassembled WGS sequence"/>
</dbReference>
<organism evidence="2 3">
    <name type="scientific">Gigaspora rosea</name>
    <dbReference type="NCBI Taxonomy" id="44941"/>
    <lineage>
        <taxon>Eukaryota</taxon>
        <taxon>Fungi</taxon>
        <taxon>Fungi incertae sedis</taxon>
        <taxon>Mucoromycota</taxon>
        <taxon>Glomeromycotina</taxon>
        <taxon>Glomeromycetes</taxon>
        <taxon>Diversisporales</taxon>
        <taxon>Gigasporaceae</taxon>
        <taxon>Gigaspora</taxon>
    </lineage>
</organism>
<keyword evidence="1" id="KW-1133">Transmembrane helix</keyword>
<evidence type="ECO:0000256" key="1">
    <source>
        <dbReference type="SAM" id="Phobius"/>
    </source>
</evidence>
<comment type="caution">
    <text evidence="2">The sequence shown here is derived from an EMBL/GenBank/DDBJ whole genome shotgun (WGS) entry which is preliminary data.</text>
</comment>
<keyword evidence="1" id="KW-0812">Transmembrane</keyword>
<evidence type="ECO:0000313" key="2">
    <source>
        <dbReference type="EMBL" id="RIB10915.1"/>
    </source>
</evidence>
<keyword evidence="1" id="KW-0472">Membrane</keyword>
<accession>A0A397UKY9</accession>
<protein>
    <submittedName>
        <fullName evidence="2">Uncharacterized protein</fullName>
    </submittedName>
</protein>
<name>A0A397UKY9_9GLOM</name>
<keyword evidence="3" id="KW-1185">Reference proteome</keyword>
<dbReference type="STRING" id="44941.A0A397UKY9"/>
<sequence length="75" mass="9058">MSLQETLLIQLQENPLNWFLLEFLIYVIYSYLRPVPIARYTDTIVFREYIHEDPYGNFADTLEDLTRDEIENLND</sequence>
<gene>
    <name evidence="2" type="ORF">C2G38_2204892</name>
</gene>
<dbReference type="OrthoDB" id="547796at2759"/>